<dbReference type="AlphaFoldDB" id="A0A9W6IND7"/>
<gene>
    <name evidence="2" type="ORF">GCM10017621_26910</name>
</gene>
<feature type="chain" id="PRO_5040828933" description="Pre-peptidase C-terminal domain-containing protein" evidence="1">
    <location>
        <begin position="23"/>
        <end position="587"/>
    </location>
</feature>
<dbReference type="RefSeq" id="WP_271187540.1">
    <property type="nucleotide sequence ID" value="NZ_BSFE01000008.1"/>
</dbReference>
<keyword evidence="1" id="KW-0732">Signal</keyword>
<evidence type="ECO:0000313" key="3">
    <source>
        <dbReference type="Proteomes" id="UP001143486"/>
    </source>
</evidence>
<sequence>MNSKLLAGVALAALIAGGLAHAQDPALPPAYGSVRLSSGFEPDPASVGVRAGGAIYAGNASDYCSGYITPQASYAFDYDAGGYDLFVSAASDVDATLLVRAPDGSWHCNDDGEGIGLNPGLRFDNPQSGNYRVWVGTLSPGVGYEPAMLHISEVGFSSANAYSRAPNPNLAPESGTLDLRAGFADDPRTVRVTAGGEISADRGTSPMCRGHVNSAPDLWVNYTGRGDFDLYLSMEADSDTTLLVQDPNGNWLCDDDTAENLNPGLRIEDPAAGRYAVWAGRFSRGPDVPATIYVSELGFLGNIDTPAELDYSLPSNYGSADLVSGFTPDPYTVDLMAGGDVDVNEAVGQNCRGYATTAPDFDITYDADNLDLYISATSDGDATLVVNAPDGTWWCDDDSAGSLNPGIRFDNPQDGRYDIWVGTYSEGTPEPATLHISELGFGDEFVGGGSALDVALEANYGSVSLEGGFSPDPYTVDLVAGGPLDAGEAADPSCRGYVTEAPDFELSFEPGALDLFISVLADADTTLVINDPSGRWICDDDGAGSLNPGVHFENPEAGVYDIWVGTYWSGDGQPARLGISELGFQED</sequence>
<comment type="caution">
    <text evidence="2">The sequence shown here is derived from an EMBL/GenBank/DDBJ whole genome shotgun (WGS) entry which is preliminary data.</text>
</comment>
<dbReference type="Proteomes" id="UP001143486">
    <property type="component" value="Unassembled WGS sequence"/>
</dbReference>
<accession>A0A9W6IND7</accession>
<evidence type="ECO:0000313" key="2">
    <source>
        <dbReference type="EMBL" id="GLK53183.1"/>
    </source>
</evidence>
<evidence type="ECO:0008006" key="4">
    <source>
        <dbReference type="Google" id="ProtNLM"/>
    </source>
</evidence>
<keyword evidence="3" id="KW-1185">Reference proteome</keyword>
<organism evidence="2 3">
    <name type="scientific">Maricaulis virginensis</name>
    <dbReference type="NCBI Taxonomy" id="144022"/>
    <lineage>
        <taxon>Bacteria</taxon>
        <taxon>Pseudomonadati</taxon>
        <taxon>Pseudomonadota</taxon>
        <taxon>Alphaproteobacteria</taxon>
        <taxon>Maricaulales</taxon>
        <taxon>Maricaulaceae</taxon>
        <taxon>Maricaulis</taxon>
    </lineage>
</organism>
<dbReference type="EMBL" id="BSFE01000008">
    <property type="protein sequence ID" value="GLK53183.1"/>
    <property type="molecule type" value="Genomic_DNA"/>
</dbReference>
<protein>
    <recommendedName>
        <fullName evidence="4">Pre-peptidase C-terminal domain-containing protein</fullName>
    </recommendedName>
</protein>
<feature type="signal peptide" evidence="1">
    <location>
        <begin position="1"/>
        <end position="22"/>
    </location>
</feature>
<name>A0A9W6IND7_9PROT</name>
<proteinExistence type="predicted"/>
<reference evidence="2" key="2">
    <citation type="submission" date="2023-01" db="EMBL/GenBank/DDBJ databases">
        <authorList>
            <person name="Sun Q."/>
            <person name="Evtushenko L."/>
        </authorList>
    </citation>
    <scope>NUCLEOTIDE SEQUENCE</scope>
    <source>
        <strain evidence="2">VKM B-1513</strain>
    </source>
</reference>
<evidence type="ECO:0000256" key="1">
    <source>
        <dbReference type="SAM" id="SignalP"/>
    </source>
</evidence>
<reference evidence="2" key="1">
    <citation type="journal article" date="2014" name="Int. J. Syst. Evol. Microbiol.">
        <title>Complete genome sequence of Corynebacterium casei LMG S-19264T (=DSM 44701T), isolated from a smear-ripened cheese.</title>
        <authorList>
            <consortium name="US DOE Joint Genome Institute (JGI-PGF)"/>
            <person name="Walter F."/>
            <person name="Albersmeier A."/>
            <person name="Kalinowski J."/>
            <person name="Ruckert C."/>
        </authorList>
    </citation>
    <scope>NUCLEOTIDE SEQUENCE</scope>
    <source>
        <strain evidence="2">VKM B-1513</strain>
    </source>
</reference>